<proteinExistence type="inferred from homology"/>
<dbReference type="AlphaFoldDB" id="A0A7W7WLW2"/>
<dbReference type="Pfam" id="PF04525">
    <property type="entry name" value="LOR"/>
    <property type="match status" value="1"/>
</dbReference>
<evidence type="ECO:0000313" key="2">
    <source>
        <dbReference type="EMBL" id="MBB4951643.1"/>
    </source>
</evidence>
<dbReference type="InterPro" id="IPR025659">
    <property type="entry name" value="Tubby-like_C"/>
</dbReference>
<dbReference type="InterPro" id="IPR038595">
    <property type="entry name" value="LOR_sf"/>
</dbReference>
<dbReference type="Gene3D" id="2.40.160.200">
    <property type="entry name" value="LURP1-related"/>
    <property type="match status" value="1"/>
</dbReference>
<evidence type="ECO:0000313" key="3">
    <source>
        <dbReference type="Proteomes" id="UP000573327"/>
    </source>
</evidence>
<comment type="caution">
    <text evidence="2">The sequence shown here is derived from an EMBL/GenBank/DDBJ whole genome shotgun (WGS) entry which is preliminary data.</text>
</comment>
<dbReference type="Proteomes" id="UP000573327">
    <property type="component" value="Unassembled WGS sequence"/>
</dbReference>
<sequence>MFDERRARRQANNAFDDGDGVTRYRMQQKMFSIGDDYWIDNEAGDHVYKVNGKALRLRRTYAIEDPDGHRVASVQSRPMRIKDSMEIEDADGHRLALVKKALIGPVRDRWRIKQEDGADLTVHGNIVDHEYTIERDGYKVAEVSKKWFRLRDTYGLDIGPDTDHATVLAAAIAIDAMAHPGD</sequence>
<name>A0A7W7WLW2_9ACTN</name>
<organism evidence="2 3">
    <name type="scientific">Kitasatospora gansuensis</name>
    <dbReference type="NCBI Taxonomy" id="258050"/>
    <lineage>
        <taxon>Bacteria</taxon>
        <taxon>Bacillati</taxon>
        <taxon>Actinomycetota</taxon>
        <taxon>Actinomycetes</taxon>
        <taxon>Kitasatosporales</taxon>
        <taxon>Streptomycetaceae</taxon>
        <taxon>Kitasatospora</taxon>
    </lineage>
</organism>
<dbReference type="RefSeq" id="WP_184923744.1">
    <property type="nucleotide sequence ID" value="NZ_JACHJR010000001.1"/>
</dbReference>
<keyword evidence="3" id="KW-1185">Reference proteome</keyword>
<gene>
    <name evidence="2" type="ORF">F4556_007178</name>
</gene>
<dbReference type="InterPro" id="IPR007612">
    <property type="entry name" value="LOR"/>
</dbReference>
<accession>A0A7W7WLW2</accession>
<comment type="similarity">
    <text evidence="1">Belongs to the LOR family.</text>
</comment>
<evidence type="ECO:0000256" key="1">
    <source>
        <dbReference type="ARBA" id="ARBA00005437"/>
    </source>
</evidence>
<reference evidence="2 3" key="1">
    <citation type="submission" date="2020-08" db="EMBL/GenBank/DDBJ databases">
        <title>Sequencing the genomes of 1000 actinobacteria strains.</title>
        <authorList>
            <person name="Klenk H.-P."/>
        </authorList>
    </citation>
    <scope>NUCLEOTIDE SEQUENCE [LARGE SCALE GENOMIC DNA]</scope>
    <source>
        <strain evidence="2 3">DSM 44786</strain>
    </source>
</reference>
<protein>
    <submittedName>
        <fullName evidence="2">Uncharacterized protein YxjI</fullName>
    </submittedName>
</protein>
<dbReference type="SUPFAM" id="SSF54518">
    <property type="entry name" value="Tubby C-terminal domain-like"/>
    <property type="match status" value="1"/>
</dbReference>
<dbReference type="EMBL" id="JACHJR010000001">
    <property type="protein sequence ID" value="MBB4951643.1"/>
    <property type="molecule type" value="Genomic_DNA"/>
</dbReference>